<proteinExistence type="predicted"/>
<gene>
    <name evidence="1" type="ORF">pLMA7_p00060</name>
</gene>
<accession>A0A141AXK3</accession>
<keyword evidence="1" id="KW-0614">Plasmid</keyword>
<dbReference type="EMBL" id="KJ599675">
    <property type="protein sequence ID" value="AKA20839.1"/>
    <property type="molecule type" value="Genomic_DNA"/>
</dbReference>
<sequence length="161" mass="18096">MRPPAPRPRRHLRCLSTYLLDLDSLPSAFEPCPECGDVMCQPDPWGEDCDDRARRRQAVATLEDQRRQAHALAAPAAAARARYKRLARRDEPHPDLVPALEEAIRLSCQRRDLLERIATDSEALARANTAHPGHATLARRAADDRAAVEACHDVDRLRLSR</sequence>
<geneLocation type="plasmid" evidence="1">
    <name>pLMA7</name>
</geneLocation>
<reference evidence="1" key="1">
    <citation type="submission" date="2014-03" db="EMBL/GenBank/DDBJ databases">
        <authorList>
            <person name="Saikia M."/>
            <person name="Chaudhari Y."/>
            <person name="Khan M."/>
            <person name="Devi D."/>
        </authorList>
    </citation>
    <scope>NUCLEOTIDE SEQUENCE</scope>
    <source>
        <strain evidence="1">A7</strain>
        <plasmid evidence="1">pLMA7</plasmid>
    </source>
</reference>
<dbReference type="AlphaFoldDB" id="A0A141AXK3"/>
<evidence type="ECO:0000313" key="1">
    <source>
        <dbReference type="EMBL" id="AKA20839.1"/>
    </source>
</evidence>
<organism evidence="1">
    <name type="scientific">Micrococcus sp. A7</name>
    <dbReference type="NCBI Taxonomy" id="376418"/>
    <lineage>
        <taxon>Bacteria</taxon>
        <taxon>Bacillati</taxon>
        <taxon>Actinomycetota</taxon>
        <taxon>Actinomycetes</taxon>
        <taxon>Micrococcales</taxon>
        <taxon>Micrococcaceae</taxon>
        <taxon>Micrococcus</taxon>
    </lineage>
</organism>
<protein>
    <submittedName>
        <fullName evidence="1">Uncharacterized protein</fullName>
    </submittedName>
</protein>
<name>A0A141AXK3_9MICC</name>